<sequence length="97" mass="10786">MLYDVTLPGNGVDLHQCPSCVRPFRGHYTRNQVDDWERALEQGESLARAHLEQSGAFEVLHTATCPLRCLPPAVLALCPESELRAQYHKGRAVLGDC</sequence>
<organism evidence="1 2">
    <name type="scientific">Streptomyces lannensis</name>
    <dbReference type="NCBI Taxonomy" id="766498"/>
    <lineage>
        <taxon>Bacteria</taxon>
        <taxon>Bacillati</taxon>
        <taxon>Actinomycetota</taxon>
        <taxon>Actinomycetes</taxon>
        <taxon>Kitasatosporales</taxon>
        <taxon>Streptomycetaceae</taxon>
        <taxon>Streptomyces</taxon>
    </lineage>
</organism>
<protein>
    <submittedName>
        <fullName evidence="1">Uncharacterized protein</fullName>
    </submittedName>
</protein>
<keyword evidence="2" id="KW-1185">Reference proteome</keyword>
<evidence type="ECO:0000313" key="2">
    <source>
        <dbReference type="Proteomes" id="UP001501563"/>
    </source>
</evidence>
<dbReference type="Proteomes" id="UP001501563">
    <property type="component" value="Unassembled WGS sequence"/>
</dbReference>
<dbReference type="EMBL" id="BAAAZA010000009">
    <property type="protein sequence ID" value="GAA3869413.1"/>
    <property type="molecule type" value="Genomic_DNA"/>
</dbReference>
<reference evidence="2" key="1">
    <citation type="journal article" date="2019" name="Int. J. Syst. Evol. Microbiol.">
        <title>The Global Catalogue of Microorganisms (GCM) 10K type strain sequencing project: providing services to taxonomists for standard genome sequencing and annotation.</title>
        <authorList>
            <consortium name="The Broad Institute Genomics Platform"/>
            <consortium name="The Broad Institute Genome Sequencing Center for Infectious Disease"/>
            <person name="Wu L."/>
            <person name="Ma J."/>
        </authorList>
    </citation>
    <scope>NUCLEOTIDE SEQUENCE [LARGE SCALE GENOMIC DNA]</scope>
    <source>
        <strain evidence="2">JCM 16578</strain>
    </source>
</reference>
<name>A0ABP7K8S2_9ACTN</name>
<dbReference type="RefSeq" id="WP_331265595.1">
    <property type="nucleotide sequence ID" value="NZ_BAAAZA010000009.1"/>
</dbReference>
<comment type="caution">
    <text evidence="1">The sequence shown here is derived from an EMBL/GenBank/DDBJ whole genome shotgun (WGS) entry which is preliminary data.</text>
</comment>
<gene>
    <name evidence="1" type="ORF">GCM10022207_37970</name>
</gene>
<evidence type="ECO:0000313" key="1">
    <source>
        <dbReference type="EMBL" id="GAA3869413.1"/>
    </source>
</evidence>
<proteinExistence type="predicted"/>
<accession>A0ABP7K8S2</accession>